<evidence type="ECO:0000313" key="2">
    <source>
        <dbReference type="Proteomes" id="UP000036932"/>
    </source>
</evidence>
<organism evidence="1 2">
    <name type="scientific">Paenibacillus solani</name>
    <dbReference type="NCBI Taxonomy" id="1705565"/>
    <lineage>
        <taxon>Bacteria</taxon>
        <taxon>Bacillati</taxon>
        <taxon>Bacillota</taxon>
        <taxon>Bacilli</taxon>
        <taxon>Bacillales</taxon>
        <taxon>Paenibacillaceae</taxon>
        <taxon>Paenibacillus</taxon>
    </lineage>
</organism>
<name>A0A0M1NK94_9BACL</name>
<gene>
    <name evidence="1" type="ORF">AM231_19190</name>
</gene>
<comment type="caution">
    <text evidence="1">The sequence shown here is derived from an EMBL/GenBank/DDBJ whole genome shotgun (WGS) entry which is preliminary data.</text>
</comment>
<dbReference type="InterPro" id="IPR029058">
    <property type="entry name" value="AB_hydrolase_fold"/>
</dbReference>
<evidence type="ECO:0000313" key="1">
    <source>
        <dbReference type="EMBL" id="KOR82445.1"/>
    </source>
</evidence>
<dbReference type="PATRIC" id="fig|1705565.3.peg.5786"/>
<dbReference type="InterPro" id="IPR000801">
    <property type="entry name" value="Esterase-like"/>
</dbReference>
<dbReference type="PANTHER" id="PTHR48098">
    <property type="entry name" value="ENTEROCHELIN ESTERASE-RELATED"/>
    <property type="match status" value="1"/>
</dbReference>
<dbReference type="InterPro" id="IPR050583">
    <property type="entry name" value="Mycobacterial_A85_antigen"/>
</dbReference>
<dbReference type="SUPFAM" id="SSF53474">
    <property type="entry name" value="alpha/beta-Hydrolases"/>
    <property type="match status" value="1"/>
</dbReference>
<reference evidence="2" key="1">
    <citation type="submission" date="2015-08" db="EMBL/GenBank/DDBJ databases">
        <title>Genome sequencing project for genomic taxonomy and phylogenomics of Bacillus-like bacteria.</title>
        <authorList>
            <person name="Liu B."/>
            <person name="Wang J."/>
            <person name="Zhu Y."/>
            <person name="Liu G."/>
            <person name="Chen Q."/>
            <person name="Chen Z."/>
            <person name="Lan J."/>
            <person name="Che J."/>
            <person name="Ge C."/>
            <person name="Shi H."/>
            <person name="Pan Z."/>
            <person name="Liu X."/>
        </authorList>
    </citation>
    <scope>NUCLEOTIDE SEQUENCE [LARGE SCALE GENOMIC DNA]</scope>
    <source>
        <strain evidence="2">FJAT-22460</strain>
    </source>
</reference>
<protein>
    <submittedName>
        <fullName evidence="1">Esterase</fullName>
    </submittedName>
</protein>
<dbReference type="OrthoDB" id="9784036at2"/>
<dbReference type="AlphaFoldDB" id="A0A0M1NK94"/>
<proteinExistence type="predicted"/>
<dbReference type="Pfam" id="PF00756">
    <property type="entry name" value="Esterase"/>
    <property type="match status" value="1"/>
</dbReference>
<keyword evidence="2" id="KW-1185">Reference proteome</keyword>
<dbReference type="RefSeq" id="WP_054404055.1">
    <property type="nucleotide sequence ID" value="NZ_LIUT01000003.1"/>
</dbReference>
<dbReference type="Gene3D" id="3.40.50.1820">
    <property type="entry name" value="alpha/beta hydrolase"/>
    <property type="match status" value="1"/>
</dbReference>
<dbReference type="Proteomes" id="UP000036932">
    <property type="component" value="Unassembled WGS sequence"/>
</dbReference>
<accession>A0A0M1NK94</accession>
<dbReference type="EMBL" id="LIUT01000003">
    <property type="protein sequence ID" value="KOR82445.1"/>
    <property type="molecule type" value="Genomic_DNA"/>
</dbReference>
<sequence length="442" mass="49566">MVSMSSRMVEVADFPSVSLGNTRSLYVYLPPSYHENTEKHYAVLYMHDGQHVFSADERGGSWDMHLTADRLVSEGRMEEIIIVGIATVPHQRLNEYFHDNPRMHHVFEPPFAGEQYESFIIEEVMPYINQQFRTLRGPEHTAMMGSSAGGIVTYNIGFRRPDVFGSIAVMSPYFVKAHFDGGGELKEHPFYERYGTHPKLRIWLDMGGAEGIFMEKYAQQEAERLIQDGFVPGEDLMLFLDPGAAHSQSDWAGRAHAPLLYFFGDIGEPASIKLYGDSVVGVRGPIKQLNPVITYDSGFVHTLMNGTYHVESPELLMLLPDGTLKPQTTGSSRITLQMGKLIADKEITIVEELPELVKVAIQVKVPPSTPVSPMIYAGFEIPYCGEGVYKGCAMVPHGLSFTFKVSRGFGLHEKIGDPEVKRRSFTALSDMELLYEVEDWDI</sequence>
<dbReference type="PANTHER" id="PTHR48098:SF6">
    <property type="entry name" value="FERRI-BACILLIBACTIN ESTERASE BESA"/>
    <property type="match status" value="1"/>
</dbReference>